<sequence>DVLKFNLRTIGLRSNKGISSVLTDCGNFNTTSGKYSGSSGNTHSVAIFIVAVL</sequence>
<protein>
    <submittedName>
        <fullName evidence="1">Uncharacterized protein</fullName>
    </submittedName>
</protein>
<accession>A0A699W5G1</accession>
<organism evidence="1">
    <name type="scientific">Tanacetum cinerariifolium</name>
    <name type="common">Dalmatian daisy</name>
    <name type="synonym">Chrysanthemum cinerariifolium</name>
    <dbReference type="NCBI Taxonomy" id="118510"/>
    <lineage>
        <taxon>Eukaryota</taxon>
        <taxon>Viridiplantae</taxon>
        <taxon>Streptophyta</taxon>
        <taxon>Embryophyta</taxon>
        <taxon>Tracheophyta</taxon>
        <taxon>Spermatophyta</taxon>
        <taxon>Magnoliopsida</taxon>
        <taxon>eudicotyledons</taxon>
        <taxon>Gunneridae</taxon>
        <taxon>Pentapetalae</taxon>
        <taxon>asterids</taxon>
        <taxon>campanulids</taxon>
        <taxon>Asterales</taxon>
        <taxon>Asteraceae</taxon>
        <taxon>Asteroideae</taxon>
        <taxon>Anthemideae</taxon>
        <taxon>Anthemidinae</taxon>
        <taxon>Tanacetum</taxon>
    </lineage>
</organism>
<evidence type="ECO:0000313" key="1">
    <source>
        <dbReference type="EMBL" id="GFD39504.1"/>
    </source>
</evidence>
<gene>
    <name evidence="1" type="ORF">Tci_911473</name>
</gene>
<comment type="caution">
    <text evidence="1">The sequence shown here is derived from an EMBL/GenBank/DDBJ whole genome shotgun (WGS) entry which is preliminary data.</text>
</comment>
<dbReference type="AlphaFoldDB" id="A0A699W5G1"/>
<name>A0A699W5G1_TANCI</name>
<reference evidence="1" key="1">
    <citation type="journal article" date="2019" name="Sci. Rep.">
        <title>Draft genome of Tanacetum cinerariifolium, the natural source of mosquito coil.</title>
        <authorList>
            <person name="Yamashiro T."/>
            <person name="Shiraishi A."/>
            <person name="Satake H."/>
            <person name="Nakayama K."/>
        </authorList>
    </citation>
    <scope>NUCLEOTIDE SEQUENCE</scope>
</reference>
<dbReference type="EMBL" id="BKCJ011517530">
    <property type="protein sequence ID" value="GFD39504.1"/>
    <property type="molecule type" value="Genomic_DNA"/>
</dbReference>
<feature type="non-terminal residue" evidence="1">
    <location>
        <position position="1"/>
    </location>
</feature>
<proteinExistence type="predicted"/>